<dbReference type="SFLD" id="SFLDG00358">
    <property type="entry name" value="Main_(cytGST)"/>
    <property type="match status" value="1"/>
</dbReference>
<evidence type="ECO:0000256" key="1">
    <source>
        <dbReference type="ARBA" id="ARBA00012452"/>
    </source>
</evidence>
<gene>
    <name evidence="7" type="ORF">KI387_034335</name>
</gene>
<dbReference type="PROSITE" id="PS50405">
    <property type="entry name" value="GST_CTER"/>
    <property type="match status" value="1"/>
</dbReference>
<dbReference type="GO" id="GO:0004364">
    <property type="term" value="F:glutathione transferase activity"/>
    <property type="evidence" value="ECO:0007669"/>
    <property type="project" value="UniProtKB-EC"/>
</dbReference>
<dbReference type="InterPro" id="IPR045073">
    <property type="entry name" value="Omega/Tau-like"/>
</dbReference>
<dbReference type="InterPro" id="IPR004045">
    <property type="entry name" value="Glutathione_S-Trfase_N"/>
</dbReference>
<accession>A0AA38C0I0</accession>
<dbReference type="InterPro" id="IPR004046">
    <property type="entry name" value="GST_C"/>
</dbReference>
<dbReference type="PROSITE" id="PS50404">
    <property type="entry name" value="GST_NTER"/>
    <property type="match status" value="1"/>
</dbReference>
<dbReference type="OMA" id="KVYDTWR"/>
<feature type="domain" description="GST C-terminal" evidence="6">
    <location>
        <begin position="88"/>
        <end position="222"/>
    </location>
</feature>
<evidence type="ECO:0000256" key="4">
    <source>
        <dbReference type="RuleBase" id="RU003494"/>
    </source>
</evidence>
<reference evidence="7 8" key="1">
    <citation type="journal article" date="2021" name="Nat. Plants">
        <title>The Taxus genome provides insights into paclitaxel biosynthesis.</title>
        <authorList>
            <person name="Xiong X."/>
            <person name="Gou J."/>
            <person name="Liao Q."/>
            <person name="Li Y."/>
            <person name="Zhou Q."/>
            <person name="Bi G."/>
            <person name="Li C."/>
            <person name="Du R."/>
            <person name="Wang X."/>
            <person name="Sun T."/>
            <person name="Guo L."/>
            <person name="Liang H."/>
            <person name="Lu P."/>
            <person name="Wu Y."/>
            <person name="Zhang Z."/>
            <person name="Ro D.K."/>
            <person name="Shang Y."/>
            <person name="Huang S."/>
            <person name="Yan J."/>
        </authorList>
    </citation>
    <scope>NUCLEOTIDE SEQUENCE [LARGE SCALE GENOMIC DNA]</scope>
    <source>
        <strain evidence="7">Ta-2019</strain>
    </source>
</reference>
<feature type="domain" description="GST N-terminal" evidence="5">
    <location>
        <begin position="2"/>
        <end position="82"/>
    </location>
</feature>
<dbReference type="EC" id="2.5.1.18" evidence="1"/>
<dbReference type="Proteomes" id="UP000824469">
    <property type="component" value="Unassembled WGS sequence"/>
</dbReference>
<dbReference type="CDD" id="cd03058">
    <property type="entry name" value="GST_N_Tau"/>
    <property type="match status" value="1"/>
</dbReference>
<dbReference type="SFLD" id="SFLDS00019">
    <property type="entry name" value="Glutathione_Transferase_(cytos"/>
    <property type="match status" value="1"/>
</dbReference>
<protein>
    <recommendedName>
        <fullName evidence="1">glutathione transferase</fullName>
        <ecNumber evidence="1">2.5.1.18</ecNumber>
    </recommendedName>
</protein>
<evidence type="ECO:0000259" key="5">
    <source>
        <dbReference type="PROSITE" id="PS50404"/>
    </source>
</evidence>
<dbReference type="Pfam" id="PF02798">
    <property type="entry name" value="GST_N"/>
    <property type="match status" value="1"/>
</dbReference>
<dbReference type="SUPFAM" id="SSF47616">
    <property type="entry name" value="GST C-terminal domain-like"/>
    <property type="match status" value="1"/>
</dbReference>
<dbReference type="PANTHER" id="PTHR11260">
    <property type="entry name" value="GLUTATHIONE S-TRANSFERASE, GST, SUPERFAMILY, GST DOMAIN CONTAINING"/>
    <property type="match status" value="1"/>
</dbReference>
<dbReference type="SUPFAM" id="SSF52833">
    <property type="entry name" value="Thioredoxin-like"/>
    <property type="match status" value="1"/>
</dbReference>
<name>A0AA38C0I0_TAXCH</name>
<dbReference type="Gene3D" id="3.40.30.10">
    <property type="entry name" value="Glutaredoxin"/>
    <property type="match status" value="1"/>
</dbReference>
<evidence type="ECO:0000256" key="2">
    <source>
        <dbReference type="ARBA" id="ARBA00022679"/>
    </source>
</evidence>
<dbReference type="CDD" id="cd03185">
    <property type="entry name" value="GST_C_Tau"/>
    <property type="match status" value="1"/>
</dbReference>
<evidence type="ECO:0000313" key="8">
    <source>
        <dbReference type="Proteomes" id="UP000824469"/>
    </source>
</evidence>
<dbReference type="FunFam" id="3.40.30.10:FF:000014">
    <property type="entry name" value="Tau class glutathione S-transferase"/>
    <property type="match status" value="1"/>
</dbReference>
<evidence type="ECO:0000313" key="7">
    <source>
        <dbReference type="EMBL" id="KAH9290218.1"/>
    </source>
</evidence>
<dbReference type="InterPro" id="IPR040079">
    <property type="entry name" value="Glutathione_S-Trfase"/>
</dbReference>
<keyword evidence="8" id="KW-1185">Reference proteome</keyword>
<dbReference type="GO" id="GO:0005737">
    <property type="term" value="C:cytoplasm"/>
    <property type="evidence" value="ECO:0007669"/>
    <property type="project" value="TreeGrafter"/>
</dbReference>
<dbReference type="GO" id="GO:0006749">
    <property type="term" value="P:glutathione metabolic process"/>
    <property type="evidence" value="ECO:0007669"/>
    <property type="project" value="InterPro"/>
</dbReference>
<dbReference type="InterPro" id="IPR010987">
    <property type="entry name" value="Glutathione-S-Trfase_C-like"/>
</dbReference>
<dbReference type="Gene3D" id="1.20.1050.10">
    <property type="match status" value="1"/>
</dbReference>
<comment type="caution">
    <text evidence="7">The sequence shown here is derived from an EMBL/GenBank/DDBJ whole genome shotgun (WGS) entry which is preliminary data.</text>
</comment>
<organism evidence="7 8">
    <name type="scientific">Taxus chinensis</name>
    <name type="common">Chinese yew</name>
    <name type="synonym">Taxus wallichiana var. chinensis</name>
    <dbReference type="NCBI Taxonomy" id="29808"/>
    <lineage>
        <taxon>Eukaryota</taxon>
        <taxon>Viridiplantae</taxon>
        <taxon>Streptophyta</taxon>
        <taxon>Embryophyta</taxon>
        <taxon>Tracheophyta</taxon>
        <taxon>Spermatophyta</taxon>
        <taxon>Pinopsida</taxon>
        <taxon>Pinidae</taxon>
        <taxon>Conifers II</taxon>
        <taxon>Cupressales</taxon>
        <taxon>Taxaceae</taxon>
        <taxon>Taxus</taxon>
    </lineage>
</organism>
<dbReference type="InterPro" id="IPR036282">
    <property type="entry name" value="Glutathione-S-Trfase_C_sf"/>
</dbReference>
<evidence type="ECO:0000259" key="6">
    <source>
        <dbReference type="PROSITE" id="PS50405"/>
    </source>
</evidence>
<dbReference type="EMBL" id="JAHRHJ020003813">
    <property type="protein sequence ID" value="KAH9290218.1"/>
    <property type="molecule type" value="Genomic_DNA"/>
</dbReference>
<dbReference type="PANTHER" id="PTHR11260:SF781">
    <property type="entry name" value="GLUTATHIONE S-TRANSFERASE U19"/>
    <property type="match status" value="1"/>
</dbReference>
<dbReference type="SFLD" id="SFLDG01152">
    <property type="entry name" value="Main.3:_Omega-_and_Tau-like"/>
    <property type="match status" value="1"/>
</dbReference>
<dbReference type="AlphaFoldDB" id="A0AA38C0I0"/>
<comment type="catalytic activity">
    <reaction evidence="3">
        <text>RX + glutathione = an S-substituted glutathione + a halide anion + H(+)</text>
        <dbReference type="Rhea" id="RHEA:16437"/>
        <dbReference type="ChEBI" id="CHEBI:15378"/>
        <dbReference type="ChEBI" id="CHEBI:16042"/>
        <dbReference type="ChEBI" id="CHEBI:17792"/>
        <dbReference type="ChEBI" id="CHEBI:57925"/>
        <dbReference type="ChEBI" id="CHEBI:90779"/>
        <dbReference type="EC" id="2.5.1.18"/>
    </reaction>
</comment>
<sequence>MEEVKLLSMWVSPFGMRLQIGLEEKGIKYEYQEENVAVNKSDLLLRMNPVYKKIPVLIHNGNPIYKSLIVLQYIDEAWPASKRFLPYDPYDCALAWFWADFVDKKIYEAGSRIIRLKGEAQEEAKQDMVENLEHLEGALKQMLNGGPYFGGEEFGFVDITFIPFVSWFHTHETIGNFKLAFETRFPLPHGWIKKCTERESVKKVLPPPERVLEFGLQIRKKFAAD</sequence>
<evidence type="ECO:0000256" key="3">
    <source>
        <dbReference type="ARBA" id="ARBA00047960"/>
    </source>
</evidence>
<dbReference type="InterPro" id="IPR036249">
    <property type="entry name" value="Thioredoxin-like_sf"/>
</dbReference>
<proteinExistence type="inferred from homology"/>
<comment type="similarity">
    <text evidence="4">Belongs to the GST superfamily.</text>
</comment>
<dbReference type="InterPro" id="IPR045074">
    <property type="entry name" value="GST_C_Tau"/>
</dbReference>
<dbReference type="Pfam" id="PF00043">
    <property type="entry name" value="GST_C"/>
    <property type="match status" value="1"/>
</dbReference>
<keyword evidence="2" id="KW-0808">Transferase</keyword>